<evidence type="ECO:0000313" key="2">
    <source>
        <dbReference type="Proteomes" id="UP000547528"/>
    </source>
</evidence>
<comment type="caution">
    <text evidence="1">The sequence shown here is derived from an EMBL/GenBank/DDBJ whole genome shotgun (WGS) entry which is preliminary data.</text>
</comment>
<name>A0A7W5TRQ3_9MICC</name>
<dbReference type="AlphaFoldDB" id="A0A7W5TRQ3"/>
<accession>A0A7W5TRQ3</accession>
<dbReference type="Proteomes" id="UP000547528">
    <property type="component" value="Unassembled WGS sequence"/>
</dbReference>
<evidence type="ECO:0000313" key="1">
    <source>
        <dbReference type="EMBL" id="MBB3666498.1"/>
    </source>
</evidence>
<dbReference type="EMBL" id="JACIBT010000001">
    <property type="protein sequence ID" value="MBB3666498.1"/>
    <property type="molecule type" value="Genomic_DNA"/>
</dbReference>
<proteinExistence type="predicted"/>
<reference evidence="1 2" key="1">
    <citation type="submission" date="2020-08" db="EMBL/GenBank/DDBJ databases">
        <title>Sequencing the genomes of 1000 actinobacteria strains.</title>
        <authorList>
            <person name="Klenk H.-P."/>
        </authorList>
    </citation>
    <scope>NUCLEOTIDE SEQUENCE [LARGE SCALE GENOMIC DNA]</scope>
    <source>
        <strain evidence="1 2">DSM 28238</strain>
    </source>
</reference>
<keyword evidence="2" id="KW-1185">Reference proteome</keyword>
<sequence length="38" mass="4016">MLALRIAQGTEPVAAMVDVGVYDQITAITNQADIEEPA</sequence>
<organism evidence="1 2">
    <name type="scientific">Garicola koreensis</name>
    <dbReference type="NCBI Taxonomy" id="1262554"/>
    <lineage>
        <taxon>Bacteria</taxon>
        <taxon>Bacillati</taxon>
        <taxon>Actinomycetota</taxon>
        <taxon>Actinomycetes</taxon>
        <taxon>Micrococcales</taxon>
        <taxon>Micrococcaceae</taxon>
        <taxon>Garicola</taxon>
    </lineage>
</organism>
<protein>
    <submittedName>
        <fullName evidence="1">Uncharacterized protein</fullName>
    </submittedName>
</protein>
<gene>
    <name evidence="1" type="ORF">FHX47_000091</name>
</gene>